<feature type="region of interest" description="Disordered" evidence="1">
    <location>
        <begin position="1"/>
        <end position="90"/>
    </location>
</feature>
<dbReference type="EMBL" id="MU006561">
    <property type="protein sequence ID" value="KAF2751977.1"/>
    <property type="molecule type" value="Genomic_DNA"/>
</dbReference>
<accession>A0A6A6VRW9</accession>
<evidence type="ECO:0000313" key="3">
    <source>
        <dbReference type="Proteomes" id="UP000799440"/>
    </source>
</evidence>
<feature type="region of interest" description="Disordered" evidence="1">
    <location>
        <begin position="121"/>
        <end position="167"/>
    </location>
</feature>
<dbReference type="OrthoDB" id="5427526at2759"/>
<evidence type="ECO:0000256" key="1">
    <source>
        <dbReference type="SAM" id="MobiDB-lite"/>
    </source>
</evidence>
<protein>
    <submittedName>
        <fullName evidence="2">Uncharacterized protein</fullName>
    </submittedName>
</protein>
<sequence>MSPPRTPTRSSHRRHPSSLDMGHTRQSLRRRSSGYSPITPRSSREFDHGSPSPALAGDSGLGNLADELGDVWDDDDEAIDGEYDEGDMTQEDIDGMGVSVEHYGSVGLVSSPIMNGVRDSGVSMESDTPQSKLMLSPGMAKQGGRRHQRQRSLYDGSDYGGEEDLERGDIPAGLERQMAAIEGLVRRGLEENGSSSDEVVKRVLEQLRDLGSQTSIETGATRLKTAHDALATHLAHQSRTLTSLTASFTGPRAIYLDPESIETLLPLITSTLELLPHPSEDAVYTLAQLAGSTRELLYHLSNVSDSLHMSRQVQNDATRRLRVAKEQVSDWKKDAELREQGMAYIEKGEWDRRLEEREAKRACSAVVDGFEEVCEGWRKRLCEGLGVASA</sequence>
<dbReference type="AlphaFoldDB" id="A0A6A6VRW9"/>
<dbReference type="Proteomes" id="UP000799440">
    <property type="component" value="Unassembled WGS sequence"/>
</dbReference>
<evidence type="ECO:0000313" key="2">
    <source>
        <dbReference type="EMBL" id="KAF2751977.1"/>
    </source>
</evidence>
<proteinExistence type="predicted"/>
<feature type="compositionally biased region" description="Acidic residues" evidence="1">
    <location>
        <begin position="67"/>
        <end position="90"/>
    </location>
</feature>
<feature type="compositionally biased region" description="Polar residues" evidence="1">
    <location>
        <begin position="123"/>
        <end position="133"/>
    </location>
</feature>
<gene>
    <name evidence="2" type="ORF">M011DRAFT_463466</name>
</gene>
<organism evidence="2 3">
    <name type="scientific">Sporormia fimetaria CBS 119925</name>
    <dbReference type="NCBI Taxonomy" id="1340428"/>
    <lineage>
        <taxon>Eukaryota</taxon>
        <taxon>Fungi</taxon>
        <taxon>Dikarya</taxon>
        <taxon>Ascomycota</taxon>
        <taxon>Pezizomycotina</taxon>
        <taxon>Dothideomycetes</taxon>
        <taxon>Pleosporomycetidae</taxon>
        <taxon>Pleosporales</taxon>
        <taxon>Sporormiaceae</taxon>
        <taxon>Sporormia</taxon>
    </lineage>
</organism>
<keyword evidence="3" id="KW-1185">Reference proteome</keyword>
<reference evidence="2" key="1">
    <citation type="journal article" date="2020" name="Stud. Mycol.">
        <title>101 Dothideomycetes genomes: a test case for predicting lifestyles and emergence of pathogens.</title>
        <authorList>
            <person name="Haridas S."/>
            <person name="Albert R."/>
            <person name="Binder M."/>
            <person name="Bloem J."/>
            <person name="Labutti K."/>
            <person name="Salamov A."/>
            <person name="Andreopoulos B."/>
            <person name="Baker S."/>
            <person name="Barry K."/>
            <person name="Bills G."/>
            <person name="Bluhm B."/>
            <person name="Cannon C."/>
            <person name="Castanera R."/>
            <person name="Culley D."/>
            <person name="Daum C."/>
            <person name="Ezra D."/>
            <person name="Gonzalez J."/>
            <person name="Henrissat B."/>
            <person name="Kuo A."/>
            <person name="Liang C."/>
            <person name="Lipzen A."/>
            <person name="Lutzoni F."/>
            <person name="Magnuson J."/>
            <person name="Mondo S."/>
            <person name="Nolan M."/>
            <person name="Ohm R."/>
            <person name="Pangilinan J."/>
            <person name="Park H.-J."/>
            <person name="Ramirez L."/>
            <person name="Alfaro M."/>
            <person name="Sun H."/>
            <person name="Tritt A."/>
            <person name="Yoshinaga Y."/>
            <person name="Zwiers L.-H."/>
            <person name="Turgeon B."/>
            <person name="Goodwin S."/>
            <person name="Spatafora J."/>
            <person name="Crous P."/>
            <person name="Grigoriev I."/>
        </authorList>
    </citation>
    <scope>NUCLEOTIDE SEQUENCE</scope>
    <source>
        <strain evidence="2">CBS 119925</strain>
    </source>
</reference>
<name>A0A6A6VRW9_9PLEO</name>